<keyword evidence="5" id="KW-0234">DNA repair</keyword>
<dbReference type="PANTHER" id="PTHR11264:SF0">
    <property type="entry name" value="URACIL-DNA GLYCOSYLASE"/>
    <property type="match status" value="1"/>
</dbReference>
<dbReference type="InterPro" id="IPR018085">
    <property type="entry name" value="Ura-DNA_Glyclase_AS"/>
</dbReference>
<evidence type="ECO:0000313" key="8">
    <source>
        <dbReference type="EMBL" id="ADW24387.1"/>
    </source>
</evidence>
<evidence type="ECO:0000256" key="5">
    <source>
        <dbReference type="ARBA" id="ARBA00023204"/>
    </source>
</evidence>
<dbReference type="GO" id="GO:0004844">
    <property type="term" value="F:uracil DNA N-glycosylase activity"/>
    <property type="evidence" value="ECO:0007669"/>
    <property type="project" value="InterPro"/>
</dbReference>
<feature type="domain" description="Uracil-DNA glycosylase-like" evidence="7">
    <location>
        <begin position="71"/>
        <end position="237"/>
    </location>
</feature>
<dbReference type="InterPro" id="IPR002043">
    <property type="entry name" value="UDG_fam1"/>
</dbReference>
<dbReference type="RefSeq" id="YP_004207882.1">
    <property type="nucleotide sequence ID" value="NC_015049.1"/>
</dbReference>
<dbReference type="Proteomes" id="UP000164320">
    <property type="component" value="Genome"/>
</dbReference>
<dbReference type="KEGG" id="vg:10192237"/>
<keyword evidence="3" id="KW-0227">DNA damage</keyword>
<dbReference type="OrthoDB" id="11388at10239"/>
<dbReference type="Pfam" id="PF03167">
    <property type="entry name" value="UDG"/>
    <property type="match status" value="1"/>
</dbReference>
<dbReference type="HAMAP" id="MF_00148">
    <property type="entry name" value="UDG"/>
    <property type="match status" value="1"/>
</dbReference>
<evidence type="ECO:0000256" key="3">
    <source>
        <dbReference type="ARBA" id="ARBA00022763"/>
    </source>
</evidence>
<dbReference type="GeneID" id="10192237"/>
<keyword evidence="2" id="KW-1048">Host nucleus</keyword>
<evidence type="ECO:0000259" key="7">
    <source>
        <dbReference type="SMART" id="SM00986"/>
    </source>
</evidence>
<sequence length="249" mass="28057">MDRWLMKHVWTEDIDTGSKNNKTDLPTEWVKFLDLSTFFEQRLALVIKQVEERRKEHIIYPEKEAIFLWAKLCSPENIKVIILGQDPYHGGQASGLAFSIKPGNAIPPSLKNIFLELQASVPGFVSPRHGKLDDWGKRGVLLLNSVLTVDKGRPGSHYKLGWTWFTDYVISVLSKKLTGCVFMLWGNKAIEKEILINHSKHLVLKAQHPSPLAVVGSGSKQGPFSGCNHFCLANKFLAEVGKEPIDWTL</sequence>
<feature type="active site" description="Proton acceptor" evidence="6">
    <location>
        <position position="86"/>
    </location>
</feature>
<dbReference type="NCBIfam" id="TIGR00628">
    <property type="entry name" value="ung"/>
    <property type="match status" value="1"/>
</dbReference>
<dbReference type="GO" id="GO:0097510">
    <property type="term" value="P:base-excision repair, AP site formation via deaminated base removal"/>
    <property type="evidence" value="ECO:0007669"/>
    <property type="project" value="TreeGrafter"/>
</dbReference>
<dbReference type="SUPFAM" id="SSF52141">
    <property type="entry name" value="Uracil-DNA glycosylase-like"/>
    <property type="match status" value="1"/>
</dbReference>
<dbReference type="PANTHER" id="PTHR11264">
    <property type="entry name" value="URACIL-DNA GLYCOSYLASE"/>
    <property type="match status" value="1"/>
</dbReference>
<dbReference type="CDD" id="cd10027">
    <property type="entry name" value="UDG-F1-like"/>
    <property type="match status" value="1"/>
</dbReference>
<evidence type="ECO:0000313" key="11">
    <source>
        <dbReference type="Proteomes" id="UP000164320"/>
    </source>
</evidence>
<protein>
    <submittedName>
        <fullName evidence="8">Uracil DNA glycosidase</fullName>
    </submittedName>
</protein>
<organism evidence="8 10">
    <name type="scientific">Cricetid gammaherpesvirus 2</name>
    <dbReference type="NCBI Taxonomy" id="1605972"/>
    <lineage>
        <taxon>Viruses</taxon>
        <taxon>Duplodnaviria</taxon>
        <taxon>Heunggongvirae</taxon>
        <taxon>Peploviricota</taxon>
        <taxon>Herviviricetes</taxon>
        <taxon>Herpesvirales</taxon>
        <taxon>Orthoherpesviridae</taxon>
        <taxon>Gammaherpesvirinae</taxon>
        <taxon>Rhadinovirus</taxon>
        <taxon>Rhadinovirus cricetidgamma2</taxon>
    </lineage>
</organism>
<dbReference type="EMBL" id="HQ698924">
    <property type="protein sequence ID" value="ADW24469.1"/>
    <property type="molecule type" value="Genomic_DNA"/>
</dbReference>
<dbReference type="Gene3D" id="3.40.470.10">
    <property type="entry name" value="Uracil-DNA glycosylase-like domain"/>
    <property type="match status" value="1"/>
</dbReference>
<evidence type="ECO:0000256" key="1">
    <source>
        <dbReference type="ARBA" id="ARBA00008184"/>
    </source>
</evidence>
<dbReference type="Proteomes" id="UP000134313">
    <property type="component" value="Segment"/>
</dbReference>
<name>E9M5M9_9GAMA</name>
<dbReference type="PROSITE" id="PS00130">
    <property type="entry name" value="U_DNA_GLYCOSYLASE"/>
    <property type="match status" value="1"/>
</dbReference>
<dbReference type="InterPro" id="IPR036895">
    <property type="entry name" value="Uracil-DNA_glycosylase-like_sf"/>
</dbReference>
<dbReference type="InterPro" id="IPR005122">
    <property type="entry name" value="Uracil-DNA_glycosylase-like"/>
</dbReference>
<keyword evidence="10" id="KW-1185">Reference proteome</keyword>
<keyword evidence="4" id="KW-0378">Hydrolase</keyword>
<comment type="similarity">
    <text evidence="1">Belongs to the uracil-DNA glycosylase (UDG) superfamily. UNG family.</text>
</comment>
<dbReference type="NCBIfam" id="NF003589">
    <property type="entry name" value="PRK05254.1-2"/>
    <property type="match status" value="1"/>
</dbReference>
<gene>
    <name evidence="9" type="ORF">RHVP-L.46</name>
    <name evidence="8" type="ORF">RHVP.46</name>
</gene>
<evidence type="ECO:0000256" key="4">
    <source>
        <dbReference type="ARBA" id="ARBA00022801"/>
    </source>
</evidence>
<keyword evidence="8" id="KW-0326">Glycosidase</keyword>
<dbReference type="EMBL" id="HQ221963">
    <property type="protein sequence ID" value="ADW24387.1"/>
    <property type="molecule type" value="Genomic_DNA"/>
</dbReference>
<proteinExistence type="inferred from homology"/>
<dbReference type="SMART" id="SM00987">
    <property type="entry name" value="UreE_C"/>
    <property type="match status" value="1"/>
</dbReference>
<evidence type="ECO:0000313" key="10">
    <source>
        <dbReference type="Proteomes" id="UP000134313"/>
    </source>
</evidence>
<evidence type="ECO:0000256" key="2">
    <source>
        <dbReference type="ARBA" id="ARBA00022562"/>
    </source>
</evidence>
<reference evidence="10 11" key="1">
    <citation type="journal article" date="2011" name="J. Virol.">
        <title>Identification and sequencing of a novel rodent gammaherpesvirus that establishes acute and latent infection in laboratory mice.</title>
        <authorList>
            <person name="Loh J."/>
            <person name="Zhao G."/>
            <person name="Nelson C.A."/>
            <person name="Coder P."/>
            <person name="Droit L."/>
            <person name="Handley S.A."/>
            <person name="Johnson L.S."/>
            <person name="Vachharajani P."/>
            <person name="Guzman H."/>
            <person name="Tesh R.B."/>
            <person name="Wang D."/>
            <person name="Fremont D.H."/>
            <person name="Virgin H.W."/>
        </authorList>
    </citation>
    <scope>NUCLEOTIDE SEQUENCE [LARGE SCALE GENOMIC DNA]</scope>
</reference>
<accession>E9M5M9</accession>
<dbReference type="NCBIfam" id="NF003592">
    <property type="entry name" value="PRK05254.1-5"/>
    <property type="match status" value="1"/>
</dbReference>
<evidence type="ECO:0000313" key="9">
    <source>
        <dbReference type="EMBL" id="ADW24469.1"/>
    </source>
</evidence>
<evidence type="ECO:0000256" key="6">
    <source>
        <dbReference type="PROSITE-ProRule" id="PRU10072"/>
    </source>
</evidence>
<dbReference type="SMART" id="SM00986">
    <property type="entry name" value="UDG"/>
    <property type="match status" value="1"/>
</dbReference>